<dbReference type="Gene3D" id="3.30.1330.40">
    <property type="entry name" value="RutC-like"/>
    <property type="match status" value="1"/>
</dbReference>
<dbReference type="InterPro" id="IPR006175">
    <property type="entry name" value="YjgF/YER057c/UK114"/>
</dbReference>
<dbReference type="Pfam" id="PF01042">
    <property type="entry name" value="Ribonuc_L-PSP"/>
    <property type="match status" value="1"/>
</dbReference>
<comment type="similarity">
    <text evidence="1">Belongs to the RutC family.</text>
</comment>
<dbReference type="InterPro" id="IPR019897">
    <property type="entry name" value="RidA_CS"/>
</dbReference>
<comment type="caution">
    <text evidence="2">The sequence shown here is derived from an EMBL/GenBank/DDBJ whole genome shotgun (WGS) entry which is preliminary data.</text>
</comment>
<protein>
    <recommendedName>
        <fullName evidence="4">2-iminobutanoate/2-iminopropanoate deaminase</fullName>
    </recommendedName>
</protein>
<dbReference type="Proteomes" id="UP000320333">
    <property type="component" value="Unassembled WGS sequence"/>
</dbReference>
<evidence type="ECO:0000313" key="2">
    <source>
        <dbReference type="EMBL" id="TPX74553.1"/>
    </source>
</evidence>
<evidence type="ECO:0000256" key="1">
    <source>
        <dbReference type="ARBA" id="ARBA00010552"/>
    </source>
</evidence>
<accession>A0A507FE71</accession>
<dbReference type="OrthoDB" id="309640at2759"/>
<evidence type="ECO:0008006" key="4">
    <source>
        <dbReference type="Google" id="ProtNLM"/>
    </source>
</evidence>
<reference evidence="2 3" key="1">
    <citation type="journal article" date="2019" name="Sci. Rep.">
        <title>Comparative genomics of chytrid fungi reveal insights into the obligate biotrophic and pathogenic lifestyle of Synchytrium endobioticum.</title>
        <authorList>
            <person name="van de Vossenberg B.T.L.H."/>
            <person name="Warris S."/>
            <person name="Nguyen H.D.T."/>
            <person name="van Gent-Pelzer M.P.E."/>
            <person name="Joly D.L."/>
            <person name="van de Geest H.C."/>
            <person name="Bonants P.J.M."/>
            <person name="Smith D.S."/>
            <person name="Levesque C.A."/>
            <person name="van der Lee T.A.J."/>
        </authorList>
    </citation>
    <scope>NUCLEOTIDE SEQUENCE [LARGE SCALE GENOMIC DNA]</scope>
    <source>
        <strain evidence="2 3">CBS 675.73</strain>
    </source>
</reference>
<dbReference type="CDD" id="cd00448">
    <property type="entry name" value="YjgF_YER057c_UK114_family"/>
    <property type="match status" value="1"/>
</dbReference>
<dbReference type="InterPro" id="IPR035959">
    <property type="entry name" value="RutC-like_sf"/>
</dbReference>
<organism evidence="2 3">
    <name type="scientific">Chytriomyces confervae</name>
    <dbReference type="NCBI Taxonomy" id="246404"/>
    <lineage>
        <taxon>Eukaryota</taxon>
        <taxon>Fungi</taxon>
        <taxon>Fungi incertae sedis</taxon>
        <taxon>Chytridiomycota</taxon>
        <taxon>Chytridiomycota incertae sedis</taxon>
        <taxon>Chytridiomycetes</taxon>
        <taxon>Chytridiales</taxon>
        <taxon>Chytriomycetaceae</taxon>
        <taxon>Chytriomyces</taxon>
    </lineage>
</organism>
<sequence length="129" mass="14023">MSLRQVSTENAPKAIGPYSQAIVANGFVYTAGQIPFDPKTMDIVGTEIQAQTEQALKNLRAVVEAAGSSFEKVVKTTVFLKDMNDFAKMNEIYAKAFGANEFPPARSAVEVARLPRDVLVEIECVALVQ</sequence>
<dbReference type="FunFam" id="3.30.1330.40:FF:000001">
    <property type="entry name" value="L-PSP family endoribonuclease"/>
    <property type="match status" value="1"/>
</dbReference>
<evidence type="ECO:0000313" key="3">
    <source>
        <dbReference type="Proteomes" id="UP000320333"/>
    </source>
</evidence>
<name>A0A507FE71_9FUNG</name>
<keyword evidence="3" id="KW-1185">Reference proteome</keyword>
<dbReference type="GO" id="GO:0005829">
    <property type="term" value="C:cytosol"/>
    <property type="evidence" value="ECO:0007669"/>
    <property type="project" value="TreeGrafter"/>
</dbReference>
<proteinExistence type="inferred from homology"/>
<dbReference type="PANTHER" id="PTHR11803">
    <property type="entry name" value="2-IMINOBUTANOATE/2-IMINOPROPANOATE DEAMINASE RIDA"/>
    <property type="match status" value="1"/>
</dbReference>
<dbReference type="PROSITE" id="PS01094">
    <property type="entry name" value="UPF0076"/>
    <property type="match status" value="1"/>
</dbReference>
<dbReference type="GO" id="GO:0005739">
    <property type="term" value="C:mitochondrion"/>
    <property type="evidence" value="ECO:0007669"/>
    <property type="project" value="TreeGrafter"/>
</dbReference>
<dbReference type="AlphaFoldDB" id="A0A507FE71"/>
<dbReference type="EMBL" id="QEAP01000120">
    <property type="protein sequence ID" value="TPX74553.1"/>
    <property type="molecule type" value="Genomic_DNA"/>
</dbReference>
<dbReference type="GO" id="GO:0019239">
    <property type="term" value="F:deaminase activity"/>
    <property type="evidence" value="ECO:0007669"/>
    <property type="project" value="TreeGrafter"/>
</dbReference>
<dbReference type="NCBIfam" id="TIGR00004">
    <property type="entry name" value="Rid family detoxifying hydrolase"/>
    <property type="match status" value="1"/>
</dbReference>
<dbReference type="InterPro" id="IPR006056">
    <property type="entry name" value="RidA"/>
</dbReference>
<dbReference type="PANTHER" id="PTHR11803:SF58">
    <property type="entry name" value="PROTEIN HMF1-RELATED"/>
    <property type="match status" value="1"/>
</dbReference>
<dbReference type="SUPFAM" id="SSF55298">
    <property type="entry name" value="YjgF-like"/>
    <property type="match status" value="1"/>
</dbReference>
<dbReference type="STRING" id="246404.A0A507FE71"/>
<gene>
    <name evidence="2" type="ORF">CcCBS67573_g04176</name>
</gene>